<evidence type="ECO:0000313" key="2">
    <source>
        <dbReference type="Proteomes" id="UP001305647"/>
    </source>
</evidence>
<dbReference type="AlphaFoldDB" id="A0AAN6SZY8"/>
<proteinExistence type="predicted"/>
<sequence>MTVFVEENTRRDWAFFSKTASTSRLASEGLAQTTQGAGWPGKQDAACAGPFNWCEQLVASQAPHGRARVRIQLSPVHSLEAPCRPRACTFGIKIPKVSGHRGRVQKRDCAVQQKGKHLAGFHSRGPTKTEAKVLPSKWMDDVRSEISAWPGRPAAFVGVPQGGGADQPGQPSLGTMEPRLQLQSTFDELAGFPLIRRLACLRGLVRQRCISFLGDKGLRKRQPAHEA</sequence>
<reference evidence="1" key="1">
    <citation type="journal article" date="2023" name="Mol. Phylogenet. Evol.">
        <title>Genome-scale phylogeny and comparative genomics of the fungal order Sordariales.</title>
        <authorList>
            <person name="Hensen N."/>
            <person name="Bonometti L."/>
            <person name="Westerberg I."/>
            <person name="Brannstrom I.O."/>
            <person name="Guillou S."/>
            <person name="Cros-Aarteil S."/>
            <person name="Calhoun S."/>
            <person name="Haridas S."/>
            <person name="Kuo A."/>
            <person name="Mondo S."/>
            <person name="Pangilinan J."/>
            <person name="Riley R."/>
            <person name="LaButti K."/>
            <person name="Andreopoulos B."/>
            <person name="Lipzen A."/>
            <person name="Chen C."/>
            <person name="Yan M."/>
            <person name="Daum C."/>
            <person name="Ng V."/>
            <person name="Clum A."/>
            <person name="Steindorff A."/>
            <person name="Ohm R.A."/>
            <person name="Martin F."/>
            <person name="Silar P."/>
            <person name="Natvig D.O."/>
            <person name="Lalanne C."/>
            <person name="Gautier V."/>
            <person name="Ament-Velasquez S.L."/>
            <person name="Kruys A."/>
            <person name="Hutchinson M.I."/>
            <person name="Powell A.J."/>
            <person name="Barry K."/>
            <person name="Miller A.N."/>
            <person name="Grigoriev I.V."/>
            <person name="Debuchy R."/>
            <person name="Gladieux P."/>
            <person name="Hiltunen Thoren M."/>
            <person name="Johannesson H."/>
        </authorList>
    </citation>
    <scope>NUCLEOTIDE SEQUENCE</scope>
    <source>
        <strain evidence="1">CBS 757.83</strain>
    </source>
</reference>
<keyword evidence="2" id="KW-1185">Reference proteome</keyword>
<reference evidence="1" key="2">
    <citation type="submission" date="2023-05" db="EMBL/GenBank/DDBJ databases">
        <authorList>
            <consortium name="Lawrence Berkeley National Laboratory"/>
            <person name="Steindorff A."/>
            <person name="Hensen N."/>
            <person name="Bonometti L."/>
            <person name="Westerberg I."/>
            <person name="Brannstrom I.O."/>
            <person name="Guillou S."/>
            <person name="Cros-Aarteil S."/>
            <person name="Calhoun S."/>
            <person name="Haridas S."/>
            <person name="Kuo A."/>
            <person name="Mondo S."/>
            <person name="Pangilinan J."/>
            <person name="Riley R."/>
            <person name="Labutti K."/>
            <person name="Andreopoulos B."/>
            <person name="Lipzen A."/>
            <person name="Chen C."/>
            <person name="Yanf M."/>
            <person name="Daum C."/>
            <person name="Ng V."/>
            <person name="Clum A."/>
            <person name="Ohm R."/>
            <person name="Martin F."/>
            <person name="Silar P."/>
            <person name="Natvig D."/>
            <person name="Lalanne C."/>
            <person name="Gautier V."/>
            <person name="Ament-Velasquez S.L."/>
            <person name="Kruys A."/>
            <person name="Hutchinson M.I."/>
            <person name="Powell A.J."/>
            <person name="Barry K."/>
            <person name="Miller A.N."/>
            <person name="Grigoriev I.V."/>
            <person name="Debuchy R."/>
            <person name="Gladieux P."/>
            <person name="Thoren M.H."/>
            <person name="Johannesson H."/>
        </authorList>
    </citation>
    <scope>NUCLEOTIDE SEQUENCE</scope>
    <source>
        <strain evidence="1">CBS 757.83</strain>
    </source>
</reference>
<accession>A0AAN6SZY8</accession>
<organism evidence="1 2">
    <name type="scientific">Parathielavia hyrcaniae</name>
    <dbReference type="NCBI Taxonomy" id="113614"/>
    <lineage>
        <taxon>Eukaryota</taxon>
        <taxon>Fungi</taxon>
        <taxon>Dikarya</taxon>
        <taxon>Ascomycota</taxon>
        <taxon>Pezizomycotina</taxon>
        <taxon>Sordariomycetes</taxon>
        <taxon>Sordariomycetidae</taxon>
        <taxon>Sordariales</taxon>
        <taxon>Chaetomiaceae</taxon>
        <taxon>Parathielavia</taxon>
    </lineage>
</organism>
<name>A0AAN6SZY8_9PEZI</name>
<gene>
    <name evidence="1" type="ORF">N658DRAFT_158277</name>
</gene>
<dbReference type="EMBL" id="MU863647">
    <property type="protein sequence ID" value="KAK4099673.1"/>
    <property type="molecule type" value="Genomic_DNA"/>
</dbReference>
<protein>
    <submittedName>
        <fullName evidence="1">Uncharacterized protein</fullName>
    </submittedName>
</protein>
<evidence type="ECO:0000313" key="1">
    <source>
        <dbReference type="EMBL" id="KAK4099673.1"/>
    </source>
</evidence>
<dbReference type="Proteomes" id="UP001305647">
    <property type="component" value="Unassembled WGS sequence"/>
</dbReference>
<comment type="caution">
    <text evidence="1">The sequence shown here is derived from an EMBL/GenBank/DDBJ whole genome shotgun (WGS) entry which is preliminary data.</text>
</comment>